<name>A0A2S5KKB2_9PROT</name>
<comment type="caution">
    <text evidence="2">The sequence shown here is derived from an EMBL/GenBank/DDBJ whole genome shotgun (WGS) entry which is preliminary data.</text>
</comment>
<gene>
    <name evidence="2" type="ORF">C4K68_21245</name>
</gene>
<sequence length="106" mass="11503">MKTTARFLFATFVASTLLGGCAVQVGKHPSDTPPRLMTDPKDGTSQIWDRPTAFGPVPAELMMDAKAECATLDTDKVHYKAIGYHPHAMDAKGQEFPGGGYFCVRK</sequence>
<evidence type="ECO:0000313" key="2">
    <source>
        <dbReference type="EMBL" id="PPC75170.1"/>
    </source>
</evidence>
<dbReference type="Proteomes" id="UP000238196">
    <property type="component" value="Unassembled WGS sequence"/>
</dbReference>
<organism evidence="2 3">
    <name type="scientific">Proteobacteria bacterium 228</name>
    <dbReference type="NCBI Taxonomy" id="2083153"/>
    <lineage>
        <taxon>Bacteria</taxon>
        <taxon>Pseudomonadati</taxon>
        <taxon>Pseudomonadota</taxon>
    </lineage>
</organism>
<evidence type="ECO:0008006" key="4">
    <source>
        <dbReference type="Google" id="ProtNLM"/>
    </source>
</evidence>
<accession>A0A2S5KKB2</accession>
<evidence type="ECO:0000256" key="1">
    <source>
        <dbReference type="SAM" id="MobiDB-lite"/>
    </source>
</evidence>
<protein>
    <recommendedName>
        <fullName evidence="4">Lipoprotein</fullName>
    </recommendedName>
</protein>
<reference evidence="2 3" key="1">
    <citation type="submission" date="2018-02" db="EMBL/GenBank/DDBJ databases">
        <title>novel marine gammaproteobacteria from coastal saline agro ecosystem.</title>
        <authorList>
            <person name="Krishnan R."/>
            <person name="Ramesh Kumar N."/>
        </authorList>
    </citation>
    <scope>NUCLEOTIDE SEQUENCE [LARGE SCALE GENOMIC DNA]</scope>
    <source>
        <strain evidence="2 3">228</strain>
    </source>
</reference>
<dbReference type="PROSITE" id="PS51257">
    <property type="entry name" value="PROKAR_LIPOPROTEIN"/>
    <property type="match status" value="1"/>
</dbReference>
<dbReference type="EMBL" id="PRLP01000106">
    <property type="protein sequence ID" value="PPC75170.1"/>
    <property type="molecule type" value="Genomic_DNA"/>
</dbReference>
<evidence type="ECO:0000313" key="3">
    <source>
        <dbReference type="Proteomes" id="UP000238196"/>
    </source>
</evidence>
<feature type="region of interest" description="Disordered" evidence="1">
    <location>
        <begin position="28"/>
        <end position="48"/>
    </location>
</feature>
<dbReference type="OrthoDB" id="8912589at2"/>
<proteinExistence type="predicted"/>
<dbReference type="AlphaFoldDB" id="A0A2S5KKB2"/>